<dbReference type="Proteomes" id="UP000887565">
    <property type="component" value="Unplaced"/>
</dbReference>
<accession>A0A915JAB3</accession>
<protein>
    <submittedName>
        <fullName evidence="2">Uncharacterized protein</fullName>
    </submittedName>
</protein>
<evidence type="ECO:0000313" key="2">
    <source>
        <dbReference type="WBParaSite" id="nRc.2.0.1.t23092-RA"/>
    </source>
</evidence>
<reference evidence="2" key="1">
    <citation type="submission" date="2022-11" db="UniProtKB">
        <authorList>
            <consortium name="WormBaseParasite"/>
        </authorList>
    </citation>
    <scope>IDENTIFICATION</scope>
</reference>
<evidence type="ECO:0000313" key="1">
    <source>
        <dbReference type="Proteomes" id="UP000887565"/>
    </source>
</evidence>
<organism evidence="1 2">
    <name type="scientific">Romanomermis culicivorax</name>
    <name type="common">Nematode worm</name>
    <dbReference type="NCBI Taxonomy" id="13658"/>
    <lineage>
        <taxon>Eukaryota</taxon>
        <taxon>Metazoa</taxon>
        <taxon>Ecdysozoa</taxon>
        <taxon>Nematoda</taxon>
        <taxon>Enoplea</taxon>
        <taxon>Dorylaimia</taxon>
        <taxon>Mermithida</taxon>
        <taxon>Mermithoidea</taxon>
        <taxon>Mermithidae</taxon>
        <taxon>Romanomermis</taxon>
    </lineage>
</organism>
<name>A0A915JAB3_ROMCU</name>
<dbReference type="AlphaFoldDB" id="A0A915JAB3"/>
<keyword evidence="1" id="KW-1185">Reference proteome</keyword>
<dbReference type="WBParaSite" id="nRc.2.0.1.t23092-RA">
    <property type="protein sequence ID" value="nRc.2.0.1.t23092-RA"/>
    <property type="gene ID" value="nRc.2.0.1.g23092"/>
</dbReference>
<proteinExistence type="predicted"/>
<sequence length="24" mass="2570">MAAAGNSPSDFPSMMISTLTVMFY</sequence>